<accession>A0A2T3A0N9</accession>
<feature type="transmembrane region" description="Helical" evidence="1">
    <location>
        <begin position="176"/>
        <end position="194"/>
    </location>
</feature>
<sequence length="253" mass="29061">MQEYEQARQQMPGIDNWPAEARLLHGLLYLRGLYPLMPSDWRLWGLRDHPLPEELFMPAEQDENALIRAEKNEYHATKAMRGLFEIHALVRAYRQGGQHDLIASLISRHINQFVRWAEKDSGLFKKRDYVSPVFTIVYTNTQAVGSGQAVVNKCREVVEDYRAEWEERATENYPRLITIFVVIQHIVLVFAADTEVGASGEPFAFAELDMSKKAYWLNTSIAIAIAVMVARRALVAHRESFAKLEDVEDDVDL</sequence>
<dbReference type="AlphaFoldDB" id="A0A2T3A0N9"/>
<evidence type="ECO:0000313" key="2">
    <source>
        <dbReference type="EMBL" id="PSR80641.1"/>
    </source>
</evidence>
<gene>
    <name evidence="2" type="ORF">BD289DRAFT_60274</name>
</gene>
<name>A0A2T3A0N9_9PEZI</name>
<evidence type="ECO:0000256" key="1">
    <source>
        <dbReference type="SAM" id="Phobius"/>
    </source>
</evidence>
<keyword evidence="1" id="KW-1133">Transmembrane helix</keyword>
<keyword evidence="1" id="KW-0472">Membrane</keyword>
<dbReference type="InParanoid" id="A0A2T3A0N9"/>
<feature type="transmembrane region" description="Helical" evidence="1">
    <location>
        <begin position="214"/>
        <end position="234"/>
    </location>
</feature>
<reference evidence="2 3" key="1">
    <citation type="journal article" date="2018" name="Mycol. Prog.">
        <title>Coniella lustricola, a new species from submerged detritus.</title>
        <authorList>
            <person name="Raudabaugh D.B."/>
            <person name="Iturriaga T."/>
            <person name="Carver A."/>
            <person name="Mondo S."/>
            <person name="Pangilinan J."/>
            <person name="Lipzen A."/>
            <person name="He G."/>
            <person name="Amirebrahimi M."/>
            <person name="Grigoriev I.V."/>
            <person name="Miller A.N."/>
        </authorList>
    </citation>
    <scope>NUCLEOTIDE SEQUENCE [LARGE SCALE GENOMIC DNA]</scope>
    <source>
        <strain evidence="2 3">B22-T-1</strain>
    </source>
</reference>
<organism evidence="2 3">
    <name type="scientific">Coniella lustricola</name>
    <dbReference type="NCBI Taxonomy" id="2025994"/>
    <lineage>
        <taxon>Eukaryota</taxon>
        <taxon>Fungi</taxon>
        <taxon>Dikarya</taxon>
        <taxon>Ascomycota</taxon>
        <taxon>Pezizomycotina</taxon>
        <taxon>Sordariomycetes</taxon>
        <taxon>Sordariomycetidae</taxon>
        <taxon>Diaporthales</taxon>
        <taxon>Schizoparmaceae</taxon>
        <taxon>Coniella</taxon>
    </lineage>
</organism>
<dbReference type="EMBL" id="KZ678523">
    <property type="protein sequence ID" value="PSR80641.1"/>
    <property type="molecule type" value="Genomic_DNA"/>
</dbReference>
<evidence type="ECO:0000313" key="3">
    <source>
        <dbReference type="Proteomes" id="UP000241462"/>
    </source>
</evidence>
<proteinExistence type="predicted"/>
<protein>
    <submittedName>
        <fullName evidence="2">Uncharacterized protein</fullName>
    </submittedName>
</protein>
<dbReference type="Proteomes" id="UP000241462">
    <property type="component" value="Unassembled WGS sequence"/>
</dbReference>
<keyword evidence="3" id="KW-1185">Reference proteome</keyword>
<dbReference type="OrthoDB" id="5286775at2759"/>
<keyword evidence="1" id="KW-0812">Transmembrane</keyword>